<evidence type="ECO:0000259" key="5">
    <source>
        <dbReference type="Pfam" id="PF04542"/>
    </source>
</evidence>
<evidence type="ECO:0000256" key="2">
    <source>
        <dbReference type="ARBA" id="ARBA00023015"/>
    </source>
</evidence>
<dbReference type="Gene3D" id="1.10.10.10">
    <property type="entry name" value="Winged helix-like DNA-binding domain superfamily/Winged helix DNA-binding domain"/>
    <property type="match status" value="1"/>
</dbReference>
<dbReference type="InterPro" id="IPR013324">
    <property type="entry name" value="RNA_pol_sigma_r3/r4-like"/>
</dbReference>
<dbReference type="InterPro" id="IPR036388">
    <property type="entry name" value="WH-like_DNA-bd_sf"/>
</dbReference>
<dbReference type="AlphaFoldDB" id="A0A5E4VG05"/>
<dbReference type="GO" id="GO:0003677">
    <property type="term" value="F:DNA binding"/>
    <property type="evidence" value="ECO:0007669"/>
    <property type="project" value="InterPro"/>
</dbReference>
<name>A0A5E4VG05_9BURK</name>
<keyword evidence="8" id="KW-1185">Reference proteome</keyword>
<dbReference type="EMBL" id="CABPSI010000003">
    <property type="protein sequence ID" value="VVE09955.1"/>
    <property type="molecule type" value="Genomic_DNA"/>
</dbReference>
<dbReference type="Proteomes" id="UP000333828">
    <property type="component" value="Unassembled WGS sequence"/>
</dbReference>
<gene>
    <name evidence="7" type="ORF">PIN31115_02564</name>
</gene>
<sequence length="167" mass="19095">MADSSRATLRELLVQRYGQLKTLLSRKLGSSDLAGDALQDTWLRLENNENIDSVRNPGAYLYRMAYHAAIDKQRAEDRRLSTGEIETMFDLVSPAPGPDQIAEAQSELGELARLLERMPARRREILLAVRLDGLAQREVAERFGISLRLVELELKRAQEFFLEHMDR</sequence>
<evidence type="ECO:0000256" key="1">
    <source>
        <dbReference type="ARBA" id="ARBA00010641"/>
    </source>
</evidence>
<dbReference type="PANTHER" id="PTHR43133">
    <property type="entry name" value="RNA POLYMERASE ECF-TYPE SIGMA FACTO"/>
    <property type="match status" value="1"/>
</dbReference>
<reference evidence="7 8" key="1">
    <citation type="submission" date="2019-08" db="EMBL/GenBank/DDBJ databases">
        <authorList>
            <person name="Peeters C."/>
        </authorList>
    </citation>
    <scope>NUCLEOTIDE SEQUENCE [LARGE SCALE GENOMIC DNA]</scope>
    <source>
        <strain evidence="7 8">LMG 31115</strain>
    </source>
</reference>
<comment type="similarity">
    <text evidence="1">Belongs to the sigma-70 factor family. ECF subfamily.</text>
</comment>
<protein>
    <submittedName>
        <fullName evidence="7">RNA polymerase subunit sigma-70</fullName>
    </submittedName>
</protein>
<dbReference type="RefSeq" id="WP_150684388.1">
    <property type="nucleotide sequence ID" value="NZ_CABPSI010000003.1"/>
</dbReference>
<dbReference type="InterPro" id="IPR007627">
    <property type="entry name" value="RNA_pol_sigma70_r2"/>
</dbReference>
<dbReference type="GO" id="GO:0016987">
    <property type="term" value="F:sigma factor activity"/>
    <property type="evidence" value="ECO:0007669"/>
    <property type="project" value="UniProtKB-KW"/>
</dbReference>
<accession>A0A5E4VG05</accession>
<dbReference type="PANTHER" id="PTHR43133:SF63">
    <property type="entry name" value="RNA POLYMERASE SIGMA FACTOR FECI-RELATED"/>
    <property type="match status" value="1"/>
</dbReference>
<dbReference type="InterPro" id="IPR013249">
    <property type="entry name" value="RNA_pol_sigma70_r4_t2"/>
</dbReference>
<proteinExistence type="inferred from homology"/>
<dbReference type="Pfam" id="PF04542">
    <property type="entry name" value="Sigma70_r2"/>
    <property type="match status" value="1"/>
</dbReference>
<evidence type="ECO:0000313" key="8">
    <source>
        <dbReference type="Proteomes" id="UP000333828"/>
    </source>
</evidence>
<dbReference type="Gene3D" id="1.10.1740.10">
    <property type="match status" value="1"/>
</dbReference>
<evidence type="ECO:0000256" key="3">
    <source>
        <dbReference type="ARBA" id="ARBA00023082"/>
    </source>
</evidence>
<evidence type="ECO:0000256" key="4">
    <source>
        <dbReference type="ARBA" id="ARBA00023163"/>
    </source>
</evidence>
<dbReference type="SUPFAM" id="SSF88659">
    <property type="entry name" value="Sigma3 and sigma4 domains of RNA polymerase sigma factors"/>
    <property type="match status" value="1"/>
</dbReference>
<evidence type="ECO:0000259" key="6">
    <source>
        <dbReference type="Pfam" id="PF08281"/>
    </source>
</evidence>
<keyword evidence="2" id="KW-0805">Transcription regulation</keyword>
<organism evidence="7 8">
    <name type="scientific">Pandoraea iniqua</name>
    <dbReference type="NCBI Taxonomy" id="2508288"/>
    <lineage>
        <taxon>Bacteria</taxon>
        <taxon>Pseudomonadati</taxon>
        <taxon>Pseudomonadota</taxon>
        <taxon>Betaproteobacteria</taxon>
        <taxon>Burkholderiales</taxon>
        <taxon>Burkholderiaceae</taxon>
        <taxon>Pandoraea</taxon>
    </lineage>
</organism>
<keyword evidence="4" id="KW-0804">Transcription</keyword>
<dbReference type="NCBIfam" id="TIGR02937">
    <property type="entry name" value="sigma70-ECF"/>
    <property type="match status" value="1"/>
</dbReference>
<dbReference type="InterPro" id="IPR039425">
    <property type="entry name" value="RNA_pol_sigma-70-like"/>
</dbReference>
<dbReference type="InterPro" id="IPR014284">
    <property type="entry name" value="RNA_pol_sigma-70_dom"/>
</dbReference>
<dbReference type="GO" id="GO:0006352">
    <property type="term" value="P:DNA-templated transcription initiation"/>
    <property type="evidence" value="ECO:0007669"/>
    <property type="project" value="InterPro"/>
</dbReference>
<feature type="domain" description="RNA polymerase sigma factor 70 region 4 type 2" evidence="6">
    <location>
        <begin position="109"/>
        <end position="157"/>
    </location>
</feature>
<dbReference type="SUPFAM" id="SSF88946">
    <property type="entry name" value="Sigma2 domain of RNA polymerase sigma factors"/>
    <property type="match status" value="1"/>
</dbReference>
<dbReference type="InterPro" id="IPR013325">
    <property type="entry name" value="RNA_pol_sigma_r2"/>
</dbReference>
<dbReference type="Pfam" id="PF08281">
    <property type="entry name" value="Sigma70_r4_2"/>
    <property type="match status" value="1"/>
</dbReference>
<keyword evidence="3" id="KW-0731">Sigma factor</keyword>
<feature type="domain" description="RNA polymerase sigma-70 region 2" evidence="5">
    <location>
        <begin position="14"/>
        <end position="79"/>
    </location>
</feature>
<evidence type="ECO:0000313" key="7">
    <source>
        <dbReference type="EMBL" id="VVE09955.1"/>
    </source>
</evidence>